<dbReference type="PANTHER" id="PTHR14226:SF57">
    <property type="entry name" value="BLR7027 PROTEIN"/>
    <property type="match status" value="1"/>
</dbReference>
<dbReference type="Gene3D" id="3.40.1090.10">
    <property type="entry name" value="Cytosolic phospholipase A2 catalytic domain"/>
    <property type="match status" value="1"/>
</dbReference>
<sequence length="375" mass="40821">MEQETDKTALILTGGGARGAYQVGVLCALGEALGAKERPFDVITGVSVGAINAACLTADADNIGLAIRKLGALWAGLHTDSIYRADVATMARTILSYGAAATFGWAGARPPKSILDNQPLRELLRREVDFDRLAEMVEGPTLDALAITASSYEDGTSVSFYHGSTPARPWQRSRRIGTTGRITAEHIMASAALPFVFPSVKIDDEYYGDGALRQIAPLSPAIHLGCNRLFLIGARDAEIGGEPENAPAYPSPGVIAGQLLDIVFNDNLEADVERLKRINSTLDSMMPERRALTDLHHVDVMMLQPSEDVRKIAARHVAELPWSVKALLRALGAWKAPWVLPSYLMFEPGYIRALMDLGRKDALERIDEIRDFLRC</sequence>
<keyword evidence="3 4" id="KW-0443">Lipid metabolism</keyword>
<keyword evidence="1 4" id="KW-0378">Hydrolase</keyword>
<evidence type="ECO:0000256" key="3">
    <source>
        <dbReference type="ARBA" id="ARBA00023098"/>
    </source>
</evidence>
<dbReference type="AlphaFoldDB" id="A0A8J3EP25"/>
<evidence type="ECO:0000259" key="5">
    <source>
        <dbReference type="PROSITE" id="PS51635"/>
    </source>
</evidence>
<evidence type="ECO:0000313" key="9">
    <source>
        <dbReference type="Proteomes" id="UP000818603"/>
    </source>
</evidence>
<dbReference type="SUPFAM" id="SSF52151">
    <property type="entry name" value="FabD/lysophospholipase-like"/>
    <property type="match status" value="1"/>
</dbReference>
<reference evidence="7 9" key="2">
    <citation type="submission" date="2020-02" db="EMBL/GenBank/DDBJ databases">
        <title>Genome sequence of Parvularcula flava strain NH6-79.</title>
        <authorList>
            <person name="Abdul Karim M.H."/>
            <person name="Lam M.Q."/>
            <person name="Chen S.J."/>
            <person name="Yahya A."/>
            <person name="Shahir S."/>
            <person name="Shamsir M.S."/>
            <person name="Chong C.S."/>
        </authorList>
    </citation>
    <scope>NUCLEOTIDE SEQUENCE [LARGE SCALE GENOMIC DNA]</scope>
    <source>
        <strain evidence="7 9">NH6-79</strain>
    </source>
</reference>
<dbReference type="EMBL" id="BMGZ01000001">
    <property type="protein sequence ID" value="GGH93677.1"/>
    <property type="molecule type" value="Genomic_DNA"/>
</dbReference>
<feature type="domain" description="PNPLA" evidence="5">
    <location>
        <begin position="10"/>
        <end position="222"/>
    </location>
</feature>
<evidence type="ECO:0000313" key="7">
    <source>
        <dbReference type="EMBL" id="NHK26875.1"/>
    </source>
</evidence>
<reference evidence="6" key="3">
    <citation type="submission" date="2020-09" db="EMBL/GenBank/DDBJ databases">
        <authorList>
            <person name="Sun Q."/>
            <person name="Zhou Y."/>
        </authorList>
    </citation>
    <scope>NUCLEOTIDE SEQUENCE</scope>
    <source>
        <strain evidence="6">CGMCC 1.14984</strain>
    </source>
</reference>
<feature type="short sequence motif" description="GXSXG" evidence="4">
    <location>
        <begin position="45"/>
        <end position="49"/>
    </location>
</feature>
<organism evidence="6 8">
    <name type="scientific">Aquisalinus luteolus</name>
    <dbReference type="NCBI Taxonomy" id="1566827"/>
    <lineage>
        <taxon>Bacteria</taxon>
        <taxon>Pseudomonadati</taxon>
        <taxon>Pseudomonadota</taxon>
        <taxon>Alphaproteobacteria</taxon>
        <taxon>Parvularculales</taxon>
        <taxon>Parvularculaceae</taxon>
        <taxon>Aquisalinus</taxon>
    </lineage>
</organism>
<feature type="active site" description="Nucleophile" evidence="4">
    <location>
        <position position="47"/>
    </location>
</feature>
<dbReference type="InterPro" id="IPR016035">
    <property type="entry name" value="Acyl_Trfase/lysoPLipase"/>
</dbReference>
<evidence type="ECO:0000256" key="2">
    <source>
        <dbReference type="ARBA" id="ARBA00022963"/>
    </source>
</evidence>
<dbReference type="InterPro" id="IPR050301">
    <property type="entry name" value="NTE"/>
</dbReference>
<feature type="short sequence motif" description="GXGXXG" evidence="4">
    <location>
        <begin position="14"/>
        <end position="19"/>
    </location>
</feature>
<protein>
    <submittedName>
        <fullName evidence="6 7">Patatin</fullName>
    </submittedName>
</protein>
<gene>
    <name evidence="7" type="ORF">FF098_003005</name>
    <name evidence="6" type="ORF">GCM10011355_06080</name>
</gene>
<evidence type="ECO:0000313" key="6">
    <source>
        <dbReference type="EMBL" id="GGH93677.1"/>
    </source>
</evidence>
<feature type="short sequence motif" description="DGA/G" evidence="4">
    <location>
        <begin position="209"/>
        <end position="211"/>
    </location>
</feature>
<name>A0A8J3EP25_9PROT</name>
<keyword evidence="2 4" id="KW-0442">Lipid degradation</keyword>
<dbReference type="Proteomes" id="UP000621856">
    <property type="component" value="Unassembled WGS sequence"/>
</dbReference>
<dbReference type="PROSITE" id="PS51635">
    <property type="entry name" value="PNPLA"/>
    <property type="match status" value="1"/>
</dbReference>
<dbReference type="Pfam" id="PF01734">
    <property type="entry name" value="Patatin"/>
    <property type="match status" value="1"/>
</dbReference>
<dbReference type="InterPro" id="IPR002641">
    <property type="entry name" value="PNPLA_dom"/>
</dbReference>
<dbReference type="PANTHER" id="PTHR14226">
    <property type="entry name" value="NEUROPATHY TARGET ESTERASE/SWISS CHEESE D.MELANOGASTER"/>
    <property type="match status" value="1"/>
</dbReference>
<accession>A0A8J3EP25</accession>
<dbReference type="Proteomes" id="UP000818603">
    <property type="component" value="Unassembled WGS sequence"/>
</dbReference>
<comment type="caution">
    <text evidence="6">The sequence shown here is derived from an EMBL/GenBank/DDBJ whole genome shotgun (WGS) entry which is preliminary data.</text>
</comment>
<keyword evidence="9" id="KW-1185">Reference proteome</keyword>
<evidence type="ECO:0000256" key="1">
    <source>
        <dbReference type="ARBA" id="ARBA00022801"/>
    </source>
</evidence>
<evidence type="ECO:0000313" key="8">
    <source>
        <dbReference type="Proteomes" id="UP000621856"/>
    </source>
</evidence>
<proteinExistence type="predicted"/>
<reference evidence="6" key="1">
    <citation type="journal article" date="2014" name="Int. J. Syst. Evol. Microbiol.">
        <title>Complete genome sequence of Corynebacterium casei LMG S-19264T (=DSM 44701T), isolated from a smear-ripened cheese.</title>
        <authorList>
            <consortium name="US DOE Joint Genome Institute (JGI-PGF)"/>
            <person name="Walter F."/>
            <person name="Albersmeier A."/>
            <person name="Kalinowski J."/>
            <person name="Ruckert C."/>
        </authorList>
    </citation>
    <scope>NUCLEOTIDE SEQUENCE</scope>
    <source>
        <strain evidence="6">CGMCC 1.14984</strain>
    </source>
</reference>
<dbReference type="GO" id="GO:0016787">
    <property type="term" value="F:hydrolase activity"/>
    <property type="evidence" value="ECO:0007669"/>
    <property type="project" value="UniProtKB-UniRule"/>
</dbReference>
<dbReference type="GO" id="GO:0016042">
    <property type="term" value="P:lipid catabolic process"/>
    <property type="evidence" value="ECO:0007669"/>
    <property type="project" value="UniProtKB-UniRule"/>
</dbReference>
<evidence type="ECO:0000256" key="4">
    <source>
        <dbReference type="PROSITE-ProRule" id="PRU01161"/>
    </source>
</evidence>
<dbReference type="EMBL" id="VCJR02000001">
    <property type="protein sequence ID" value="NHK26875.1"/>
    <property type="molecule type" value="Genomic_DNA"/>
</dbReference>
<feature type="active site" description="Proton acceptor" evidence="4">
    <location>
        <position position="209"/>
    </location>
</feature>
<dbReference type="RefSeq" id="WP_166426292.1">
    <property type="nucleotide sequence ID" value="NZ_BMGZ01000001.1"/>
</dbReference>